<name>A0A8D8SD13_9HEMI</name>
<proteinExistence type="predicted"/>
<feature type="compositionally biased region" description="Acidic residues" evidence="1">
    <location>
        <begin position="53"/>
        <end position="95"/>
    </location>
</feature>
<reference evidence="2" key="1">
    <citation type="submission" date="2021-05" db="EMBL/GenBank/DDBJ databases">
        <authorList>
            <person name="Alioto T."/>
            <person name="Alioto T."/>
            <person name="Gomez Garrido J."/>
        </authorList>
    </citation>
    <scope>NUCLEOTIDE SEQUENCE</scope>
</reference>
<dbReference type="AlphaFoldDB" id="A0A8D8SD13"/>
<evidence type="ECO:0000256" key="1">
    <source>
        <dbReference type="SAM" id="MobiDB-lite"/>
    </source>
</evidence>
<sequence length="139" mass="15690">MSELGLEPPTSRLRVRRDTTELLRSVFIFNKTLVHYALCPTTTNTTTTTTTNNDDEDDGEVEVDDGDGEVDGDGEFEVELDDDAGDGDGEVDDGDDKSCVKIGEWEWEGPRSDWFKTYKPNEIYTFEVDFKSIHTKIPK</sequence>
<protein>
    <submittedName>
        <fullName evidence="2">Uncharacterized protein</fullName>
    </submittedName>
</protein>
<organism evidence="2">
    <name type="scientific">Cacopsylla melanoneura</name>
    <dbReference type="NCBI Taxonomy" id="428564"/>
    <lineage>
        <taxon>Eukaryota</taxon>
        <taxon>Metazoa</taxon>
        <taxon>Ecdysozoa</taxon>
        <taxon>Arthropoda</taxon>
        <taxon>Hexapoda</taxon>
        <taxon>Insecta</taxon>
        <taxon>Pterygota</taxon>
        <taxon>Neoptera</taxon>
        <taxon>Paraneoptera</taxon>
        <taxon>Hemiptera</taxon>
        <taxon>Sternorrhyncha</taxon>
        <taxon>Psylloidea</taxon>
        <taxon>Psyllidae</taxon>
        <taxon>Psyllinae</taxon>
        <taxon>Cacopsylla</taxon>
    </lineage>
</organism>
<accession>A0A8D8SD13</accession>
<dbReference type="EMBL" id="HBUF01216822">
    <property type="protein sequence ID" value="CAG6667584.1"/>
    <property type="molecule type" value="Transcribed_RNA"/>
</dbReference>
<feature type="region of interest" description="Disordered" evidence="1">
    <location>
        <begin position="40"/>
        <end position="97"/>
    </location>
</feature>
<evidence type="ECO:0000313" key="2">
    <source>
        <dbReference type="EMBL" id="CAG6667584.1"/>
    </source>
</evidence>
<feature type="compositionally biased region" description="Low complexity" evidence="1">
    <location>
        <begin position="41"/>
        <end position="52"/>
    </location>
</feature>